<reference evidence="2" key="1">
    <citation type="journal article" date="2023" name="Commun. Biol.">
        <title>Genome analysis of Parmales, the sister group of diatoms, reveals the evolutionary specialization of diatoms from phago-mixotrophs to photoautotrophs.</title>
        <authorList>
            <person name="Ban H."/>
            <person name="Sato S."/>
            <person name="Yoshikawa S."/>
            <person name="Yamada K."/>
            <person name="Nakamura Y."/>
            <person name="Ichinomiya M."/>
            <person name="Sato N."/>
            <person name="Blanc-Mathieu R."/>
            <person name="Endo H."/>
            <person name="Kuwata A."/>
            <person name="Ogata H."/>
        </authorList>
    </citation>
    <scope>NUCLEOTIDE SEQUENCE [LARGE SCALE GENOMIC DNA]</scope>
    <source>
        <strain evidence="2">NIES 3700</strain>
    </source>
</reference>
<dbReference type="Proteomes" id="UP001165122">
    <property type="component" value="Unassembled WGS sequence"/>
</dbReference>
<name>A0A9W7FDU7_9STRA</name>
<keyword evidence="2" id="KW-1185">Reference proteome</keyword>
<comment type="caution">
    <text evidence="1">The sequence shown here is derived from an EMBL/GenBank/DDBJ whole genome shotgun (WGS) entry which is preliminary data.</text>
</comment>
<evidence type="ECO:0000313" key="2">
    <source>
        <dbReference type="Proteomes" id="UP001165122"/>
    </source>
</evidence>
<proteinExistence type="predicted"/>
<sequence length="120" mass="14371">MLTFYKSIIPSFCLEKDHRTTEWSGVCNKGGNTLKYDNKGWKGLDRVSEKEDLFGRWRGAKILEYFCEVAEVFREKEERNWGSTYVKYEEGERDVWYEAYLEDGDRVKDEITYKEDFGVY</sequence>
<evidence type="ECO:0000313" key="1">
    <source>
        <dbReference type="EMBL" id="GMI10289.1"/>
    </source>
</evidence>
<dbReference type="AlphaFoldDB" id="A0A9W7FDU7"/>
<gene>
    <name evidence="1" type="ORF">TrLO_g6763</name>
</gene>
<dbReference type="EMBL" id="BRXW01000147">
    <property type="protein sequence ID" value="GMI10289.1"/>
    <property type="molecule type" value="Genomic_DNA"/>
</dbReference>
<organism evidence="1 2">
    <name type="scientific">Triparma laevis f. longispina</name>
    <dbReference type="NCBI Taxonomy" id="1714387"/>
    <lineage>
        <taxon>Eukaryota</taxon>
        <taxon>Sar</taxon>
        <taxon>Stramenopiles</taxon>
        <taxon>Ochrophyta</taxon>
        <taxon>Bolidophyceae</taxon>
        <taxon>Parmales</taxon>
        <taxon>Triparmaceae</taxon>
        <taxon>Triparma</taxon>
    </lineage>
</organism>
<accession>A0A9W7FDU7</accession>
<protein>
    <submittedName>
        <fullName evidence="1">Uncharacterized protein</fullName>
    </submittedName>
</protein>